<dbReference type="SUPFAM" id="SSF54928">
    <property type="entry name" value="RNA-binding domain, RBD"/>
    <property type="match status" value="2"/>
</dbReference>
<dbReference type="InterPro" id="IPR012677">
    <property type="entry name" value="Nucleotide-bd_a/b_plait_sf"/>
</dbReference>
<dbReference type="AlphaFoldDB" id="A0A182HJ58"/>
<dbReference type="Gene3D" id="3.30.70.330">
    <property type="match status" value="2"/>
</dbReference>
<dbReference type="Pfam" id="PF00076">
    <property type="entry name" value="RRM_1"/>
    <property type="match status" value="2"/>
</dbReference>
<dbReference type="EnsemblMetazoa" id="AARA001271-RA">
    <property type="protein sequence ID" value="AARA001271-PA"/>
    <property type="gene ID" value="AARA001271"/>
</dbReference>
<reference evidence="4" key="1">
    <citation type="submission" date="2022-08" db="UniProtKB">
        <authorList>
            <consortium name="EnsemblMetazoa"/>
        </authorList>
    </citation>
    <scope>IDENTIFICATION</scope>
    <source>
        <strain evidence="4">Dongola</strain>
    </source>
</reference>
<evidence type="ECO:0000313" key="4">
    <source>
        <dbReference type="EnsemblMetazoa" id="AARA001271-PA"/>
    </source>
</evidence>
<dbReference type="GO" id="GO:0003723">
    <property type="term" value="F:RNA binding"/>
    <property type="evidence" value="ECO:0007669"/>
    <property type="project" value="UniProtKB-UniRule"/>
</dbReference>
<dbReference type="KEGG" id="aara:120897014"/>
<evidence type="ECO:0000313" key="5">
    <source>
        <dbReference type="Proteomes" id="UP000075840"/>
    </source>
</evidence>
<name>A0A182HJ58_ANOAR</name>
<feature type="domain" description="RRM" evidence="3">
    <location>
        <begin position="204"/>
        <end position="275"/>
    </location>
</feature>
<dbReference type="FunFam" id="3.30.70.330:FF:002034">
    <property type="match status" value="1"/>
</dbReference>
<protein>
    <recommendedName>
        <fullName evidence="3">RRM domain-containing protein</fullName>
    </recommendedName>
</protein>
<feature type="region of interest" description="Disordered" evidence="2">
    <location>
        <begin position="1"/>
        <end position="107"/>
    </location>
</feature>
<keyword evidence="1" id="KW-0694">RNA-binding</keyword>
<dbReference type="EMBL" id="APCN01002126">
    <property type="status" value="NOT_ANNOTATED_CDS"/>
    <property type="molecule type" value="Genomic_DNA"/>
</dbReference>
<organism evidence="4 5">
    <name type="scientific">Anopheles arabiensis</name>
    <name type="common">Mosquito</name>
    <dbReference type="NCBI Taxonomy" id="7173"/>
    <lineage>
        <taxon>Eukaryota</taxon>
        <taxon>Metazoa</taxon>
        <taxon>Ecdysozoa</taxon>
        <taxon>Arthropoda</taxon>
        <taxon>Hexapoda</taxon>
        <taxon>Insecta</taxon>
        <taxon>Pterygota</taxon>
        <taxon>Neoptera</taxon>
        <taxon>Endopterygota</taxon>
        <taxon>Diptera</taxon>
        <taxon>Nematocera</taxon>
        <taxon>Culicoidea</taxon>
        <taxon>Culicidae</taxon>
        <taxon>Anophelinae</taxon>
        <taxon>Anopheles</taxon>
    </lineage>
</organism>
<proteinExistence type="predicted"/>
<dbReference type="InterPro" id="IPR035979">
    <property type="entry name" value="RBD_domain_sf"/>
</dbReference>
<dbReference type="RefSeq" id="XP_040157525.1">
    <property type="nucleotide sequence ID" value="XM_040301591.1"/>
</dbReference>
<evidence type="ECO:0000259" key="3">
    <source>
        <dbReference type="PROSITE" id="PS50102"/>
    </source>
</evidence>
<evidence type="ECO:0000256" key="2">
    <source>
        <dbReference type="SAM" id="MobiDB-lite"/>
    </source>
</evidence>
<keyword evidence="5" id="KW-1185">Reference proteome</keyword>
<dbReference type="InterPro" id="IPR000504">
    <property type="entry name" value="RRM_dom"/>
</dbReference>
<dbReference type="VEuPathDB" id="VectorBase:AARA21_014557"/>
<feature type="compositionally biased region" description="Basic residues" evidence="2">
    <location>
        <begin position="29"/>
        <end position="38"/>
    </location>
</feature>
<feature type="compositionally biased region" description="Acidic residues" evidence="2">
    <location>
        <begin position="45"/>
        <end position="73"/>
    </location>
</feature>
<feature type="compositionally biased region" description="Basic and acidic residues" evidence="2">
    <location>
        <begin position="93"/>
        <end position="107"/>
    </location>
</feature>
<dbReference type="PROSITE" id="PS50102">
    <property type="entry name" value="RRM"/>
    <property type="match status" value="2"/>
</dbReference>
<sequence length="363" mass="40008">MKLTAEKKPLKAKKVAKLNKNTIEEQTHEKRKLKKEKKAKLETESKEEELAPEQEMDAAMENEANEEEEDVENVDAGVANGEGKAKSKAKTSKVKEDKQEAKQKPRGKEYTIFVGNLPKTIKQKDLRVMFSKYGTIQTIRLRTNTGLKLFNKKALSKVPSLNAYVVYNSKEEMEQACQLDGEMVSNNRIRVCPADKKQIGDAKATVFVGNIARGTTDNDLYEFFSRVGPIEYVRQIGDKYVAYVCFKKGVSIMKALKLNQESLNGRLIRVEKVDTTRTNVKVNKKGHVVPRNRLPASPGANTAAAPAGEGKANSTGGGAGAKFHGKVAHAKGKKSNVSLKKGKGSVAQKKMLASKLKAAMKQK</sequence>
<feature type="compositionally biased region" description="Low complexity" evidence="2">
    <location>
        <begin position="295"/>
        <end position="312"/>
    </location>
</feature>
<feature type="compositionally biased region" description="Basic residues" evidence="2">
    <location>
        <begin position="323"/>
        <end position="334"/>
    </location>
</feature>
<dbReference type="VEuPathDB" id="VectorBase:AARA001271"/>
<feature type="region of interest" description="Disordered" evidence="2">
    <location>
        <begin position="289"/>
        <end position="348"/>
    </location>
</feature>
<evidence type="ECO:0000256" key="1">
    <source>
        <dbReference type="ARBA" id="ARBA00022884"/>
    </source>
</evidence>
<feature type="domain" description="RRM" evidence="3">
    <location>
        <begin position="110"/>
        <end position="196"/>
    </location>
</feature>
<dbReference type="PANTHER" id="PTHR23236:SF11">
    <property type="entry name" value="EUKARYOTIC TRANSLATION INITIATION FACTOR 4H"/>
    <property type="match status" value="1"/>
</dbReference>
<dbReference type="PANTHER" id="PTHR23236">
    <property type="entry name" value="EUKARYOTIC TRANSLATION INITIATION FACTOR 4B/4H"/>
    <property type="match status" value="1"/>
</dbReference>
<dbReference type="GeneID" id="120897014"/>
<dbReference type="Proteomes" id="UP000075840">
    <property type="component" value="Unassembled WGS sequence"/>
</dbReference>
<dbReference type="SMART" id="SM00360">
    <property type="entry name" value="RRM"/>
    <property type="match status" value="2"/>
</dbReference>
<accession>A0A182HJ58</accession>